<dbReference type="Proteomes" id="UP000326268">
    <property type="component" value="Unassembled WGS sequence"/>
</dbReference>
<proteinExistence type="predicted"/>
<name>A0A5N7A9G4_9EURO</name>
<dbReference type="EMBL" id="ML737612">
    <property type="protein sequence ID" value="KAE8366517.1"/>
    <property type="molecule type" value="Genomic_DNA"/>
</dbReference>
<evidence type="ECO:0000313" key="2">
    <source>
        <dbReference type="Proteomes" id="UP000326268"/>
    </source>
</evidence>
<reference evidence="1 2" key="1">
    <citation type="submission" date="2019-04" db="EMBL/GenBank/DDBJ databases">
        <title>Friends and foes A comparative genomics studyof 23 Aspergillus species from section Flavi.</title>
        <authorList>
            <consortium name="DOE Joint Genome Institute"/>
            <person name="Kjaerbolling I."/>
            <person name="Vesth T."/>
            <person name="Frisvad J.C."/>
            <person name="Nybo J.L."/>
            <person name="Theobald S."/>
            <person name="Kildgaard S."/>
            <person name="Isbrandt T."/>
            <person name="Kuo A."/>
            <person name="Sato A."/>
            <person name="Lyhne E.K."/>
            <person name="Kogle M.E."/>
            <person name="Wiebenga A."/>
            <person name="Kun R.S."/>
            <person name="Lubbers R.J."/>
            <person name="Makela M.R."/>
            <person name="Barry K."/>
            <person name="Chovatia M."/>
            <person name="Clum A."/>
            <person name="Daum C."/>
            <person name="Haridas S."/>
            <person name="He G."/>
            <person name="LaButti K."/>
            <person name="Lipzen A."/>
            <person name="Mondo S."/>
            <person name="Riley R."/>
            <person name="Salamov A."/>
            <person name="Simmons B.A."/>
            <person name="Magnuson J.K."/>
            <person name="Henrissat B."/>
            <person name="Mortensen U.H."/>
            <person name="Larsen T.O."/>
            <person name="Devries R.P."/>
            <person name="Grigoriev I.V."/>
            <person name="Machida M."/>
            <person name="Baker S.E."/>
            <person name="Andersen M.R."/>
        </authorList>
    </citation>
    <scope>NUCLEOTIDE SEQUENCE [LARGE SCALE GENOMIC DNA]</scope>
    <source>
        <strain evidence="1 2">CBS 763.97</strain>
    </source>
</reference>
<dbReference type="PROSITE" id="PS50231">
    <property type="entry name" value="RICIN_B_LECTIN"/>
    <property type="match status" value="1"/>
</dbReference>
<dbReference type="OrthoDB" id="10484701at2759"/>
<sequence>MAPPEDKKIYRIRCAKTANQVLELNDGQIWNRISLAKRDTAKASQKWKVYKTSNNEYYMDNEDEDTAYISPPADHSDGQLFASNLKPEKNEILRWRLAEDSDGSFKVENVAFRNRVVDVANDPATPGPGDKAIIYKSKDAHFENQRWNFDLVD</sequence>
<dbReference type="AlphaFoldDB" id="A0A5N7A9G4"/>
<dbReference type="SUPFAM" id="SSF50370">
    <property type="entry name" value="Ricin B-like lectins"/>
    <property type="match status" value="1"/>
</dbReference>
<accession>A0A5N7A9G4</accession>
<dbReference type="Gene3D" id="2.80.10.50">
    <property type="match status" value="1"/>
</dbReference>
<evidence type="ECO:0008006" key="3">
    <source>
        <dbReference type="Google" id="ProtNLM"/>
    </source>
</evidence>
<dbReference type="GeneID" id="43656678"/>
<keyword evidence="2" id="KW-1185">Reference proteome</keyword>
<organism evidence="1 2">
    <name type="scientific">Aspergillus caelatus</name>
    <dbReference type="NCBI Taxonomy" id="61420"/>
    <lineage>
        <taxon>Eukaryota</taxon>
        <taxon>Fungi</taxon>
        <taxon>Dikarya</taxon>
        <taxon>Ascomycota</taxon>
        <taxon>Pezizomycotina</taxon>
        <taxon>Eurotiomycetes</taxon>
        <taxon>Eurotiomycetidae</taxon>
        <taxon>Eurotiales</taxon>
        <taxon>Aspergillaceae</taxon>
        <taxon>Aspergillus</taxon>
        <taxon>Aspergillus subgen. Circumdati</taxon>
    </lineage>
</organism>
<dbReference type="InterPro" id="IPR035992">
    <property type="entry name" value="Ricin_B-like_lectins"/>
</dbReference>
<evidence type="ECO:0000313" key="1">
    <source>
        <dbReference type="EMBL" id="KAE8366517.1"/>
    </source>
</evidence>
<dbReference type="RefSeq" id="XP_031929598.1">
    <property type="nucleotide sequence ID" value="XM_032072232.1"/>
</dbReference>
<protein>
    <recommendedName>
        <fullName evidence="3">Ricin B lectin domain-containing protein</fullName>
    </recommendedName>
</protein>
<gene>
    <name evidence="1" type="ORF">BDV27DRAFT_155899</name>
</gene>